<dbReference type="NCBIfam" id="TIGR01498">
    <property type="entry name" value="folK"/>
    <property type="match status" value="1"/>
</dbReference>
<evidence type="ECO:0000259" key="13">
    <source>
        <dbReference type="Pfam" id="PF01288"/>
    </source>
</evidence>
<accession>A0ABS5SA66</accession>
<reference evidence="14 15" key="1">
    <citation type="submission" date="2021-05" db="EMBL/GenBank/DDBJ databases">
        <title>The draft genome of Geobacter luticola JCM 17780.</title>
        <authorList>
            <person name="Xu Z."/>
            <person name="Masuda Y."/>
            <person name="Itoh H."/>
            <person name="Senoo K."/>
        </authorList>
    </citation>
    <scope>NUCLEOTIDE SEQUENCE [LARGE SCALE GENOMIC DNA]</scope>
    <source>
        <strain evidence="14 15">JCM 17780</strain>
    </source>
</reference>
<evidence type="ECO:0000256" key="12">
    <source>
        <dbReference type="ARBA" id="ARBA00033413"/>
    </source>
</evidence>
<gene>
    <name evidence="14" type="primary">folK</name>
    <name evidence="14" type="ORF">KI810_04305</name>
</gene>
<evidence type="ECO:0000256" key="10">
    <source>
        <dbReference type="ARBA" id="ARBA00029409"/>
    </source>
</evidence>
<evidence type="ECO:0000256" key="8">
    <source>
        <dbReference type="ARBA" id="ARBA00022840"/>
    </source>
</evidence>
<protein>
    <recommendedName>
        <fullName evidence="4">2-amino-4-hydroxy-6-hydroxymethyldihydropteridine pyrophosphokinase</fullName>
        <ecNumber evidence="3">2.7.6.3</ecNumber>
    </recommendedName>
    <alternativeName>
        <fullName evidence="11">6-hydroxymethyl-7,8-dihydropterin pyrophosphokinase</fullName>
    </alternativeName>
    <alternativeName>
        <fullName evidence="12">7,8-dihydro-6-hydroxymethylpterin-pyrophosphokinase</fullName>
    </alternativeName>
</protein>
<keyword evidence="8" id="KW-0067">ATP-binding</keyword>
<dbReference type="InterPro" id="IPR035907">
    <property type="entry name" value="Hppk_sf"/>
</dbReference>
<dbReference type="PANTHER" id="PTHR43071:SF1">
    <property type="entry name" value="2-AMINO-4-HYDROXY-6-HYDROXYMETHYLDIHYDROPTERIDINE PYROPHOSPHOKINASE"/>
    <property type="match status" value="1"/>
</dbReference>
<organism evidence="14 15">
    <name type="scientific">Geomobilimonas luticola</name>
    <dbReference type="NCBI Taxonomy" id="1114878"/>
    <lineage>
        <taxon>Bacteria</taxon>
        <taxon>Pseudomonadati</taxon>
        <taxon>Thermodesulfobacteriota</taxon>
        <taxon>Desulfuromonadia</taxon>
        <taxon>Geobacterales</taxon>
        <taxon>Geobacteraceae</taxon>
        <taxon>Geomobilimonas</taxon>
    </lineage>
</organism>
<dbReference type="RefSeq" id="WP_214174220.1">
    <property type="nucleotide sequence ID" value="NZ_JAHCVK010000001.1"/>
</dbReference>
<evidence type="ECO:0000256" key="7">
    <source>
        <dbReference type="ARBA" id="ARBA00022777"/>
    </source>
</evidence>
<dbReference type="EC" id="2.7.6.3" evidence="3"/>
<comment type="similarity">
    <text evidence="2">Belongs to the HPPK family.</text>
</comment>
<keyword evidence="15" id="KW-1185">Reference proteome</keyword>
<evidence type="ECO:0000256" key="2">
    <source>
        <dbReference type="ARBA" id="ARBA00005810"/>
    </source>
</evidence>
<evidence type="ECO:0000313" key="14">
    <source>
        <dbReference type="EMBL" id="MBT0652266.1"/>
    </source>
</evidence>
<dbReference type="Proteomes" id="UP000756860">
    <property type="component" value="Unassembled WGS sequence"/>
</dbReference>
<evidence type="ECO:0000313" key="15">
    <source>
        <dbReference type="Proteomes" id="UP000756860"/>
    </source>
</evidence>
<evidence type="ECO:0000256" key="9">
    <source>
        <dbReference type="ARBA" id="ARBA00022909"/>
    </source>
</evidence>
<dbReference type="PANTHER" id="PTHR43071">
    <property type="entry name" value="2-AMINO-4-HYDROXY-6-HYDROXYMETHYLDIHYDROPTERIDINE PYROPHOSPHOKINASE"/>
    <property type="match status" value="1"/>
</dbReference>
<name>A0ABS5SA66_9BACT</name>
<keyword evidence="9" id="KW-0289">Folate biosynthesis</keyword>
<keyword evidence="7" id="KW-0418">Kinase</keyword>
<evidence type="ECO:0000256" key="6">
    <source>
        <dbReference type="ARBA" id="ARBA00022741"/>
    </source>
</evidence>
<evidence type="ECO:0000256" key="11">
    <source>
        <dbReference type="ARBA" id="ARBA00029766"/>
    </source>
</evidence>
<comment type="function">
    <text evidence="10">Catalyzes the transfer of pyrophosphate from adenosine triphosphate (ATP) to 6-hydroxymethyl-7,8-dihydropterin, an enzymatic step in folate biosynthesis pathway.</text>
</comment>
<evidence type="ECO:0000256" key="5">
    <source>
        <dbReference type="ARBA" id="ARBA00022679"/>
    </source>
</evidence>
<proteinExistence type="inferred from homology"/>
<keyword evidence="5 14" id="KW-0808">Transferase</keyword>
<evidence type="ECO:0000256" key="3">
    <source>
        <dbReference type="ARBA" id="ARBA00013253"/>
    </source>
</evidence>
<evidence type="ECO:0000256" key="1">
    <source>
        <dbReference type="ARBA" id="ARBA00005051"/>
    </source>
</evidence>
<dbReference type="Pfam" id="PF01288">
    <property type="entry name" value="HPPK"/>
    <property type="match status" value="1"/>
</dbReference>
<comment type="pathway">
    <text evidence="1">Cofactor biosynthesis; tetrahydrofolate biosynthesis; 2-amino-4-hydroxy-6-hydroxymethyl-7,8-dihydropteridine diphosphate from 7,8-dihydroneopterin triphosphate: step 4/4.</text>
</comment>
<comment type="caution">
    <text evidence="14">The sequence shown here is derived from an EMBL/GenBank/DDBJ whole genome shotgun (WGS) entry which is preliminary data.</text>
</comment>
<keyword evidence="6" id="KW-0547">Nucleotide-binding</keyword>
<sequence>MESDVFISLGSNQGDRELNLLRAVAEIGKLPGCRITALSSFYDTEPVGGVEQDSFLNAVLRLETAFDPRELLGRLQGIETDVFHRRRTVPNGPRTMDLDILFYGRQVVAEENLVIPHPRLHERRFVLVPLAEIAPEFIHPLLQTTVAGLLTALKSDERVTRI</sequence>
<evidence type="ECO:0000256" key="4">
    <source>
        <dbReference type="ARBA" id="ARBA00016218"/>
    </source>
</evidence>
<dbReference type="SUPFAM" id="SSF55083">
    <property type="entry name" value="6-hydroxymethyl-7,8-dihydropterin pyrophosphokinase, HPPK"/>
    <property type="match status" value="1"/>
</dbReference>
<dbReference type="GO" id="GO:0003848">
    <property type="term" value="F:2-amino-4-hydroxy-6-hydroxymethyldihydropteridine diphosphokinase activity"/>
    <property type="evidence" value="ECO:0007669"/>
    <property type="project" value="UniProtKB-EC"/>
</dbReference>
<dbReference type="InterPro" id="IPR000550">
    <property type="entry name" value="Hppk"/>
</dbReference>
<dbReference type="EMBL" id="JAHCVK010000001">
    <property type="protein sequence ID" value="MBT0652266.1"/>
    <property type="molecule type" value="Genomic_DNA"/>
</dbReference>
<dbReference type="CDD" id="cd00483">
    <property type="entry name" value="HPPK"/>
    <property type="match status" value="1"/>
</dbReference>
<dbReference type="Gene3D" id="3.30.70.560">
    <property type="entry name" value="7,8-Dihydro-6-hydroxymethylpterin-pyrophosphokinase HPPK"/>
    <property type="match status" value="1"/>
</dbReference>
<feature type="domain" description="7,8-dihydro-6-hydroxymethylpterin-pyrophosphokinase" evidence="13">
    <location>
        <begin position="6"/>
        <end position="135"/>
    </location>
</feature>